<accession>A0A427BBY4</accession>
<proteinExistence type="predicted"/>
<organism evidence="2 3">
    <name type="scientific">Ensete ventricosum</name>
    <name type="common">Abyssinian banana</name>
    <name type="synonym">Musa ensete</name>
    <dbReference type="NCBI Taxonomy" id="4639"/>
    <lineage>
        <taxon>Eukaryota</taxon>
        <taxon>Viridiplantae</taxon>
        <taxon>Streptophyta</taxon>
        <taxon>Embryophyta</taxon>
        <taxon>Tracheophyta</taxon>
        <taxon>Spermatophyta</taxon>
        <taxon>Magnoliopsida</taxon>
        <taxon>Liliopsida</taxon>
        <taxon>Zingiberales</taxon>
        <taxon>Musaceae</taxon>
        <taxon>Ensete</taxon>
    </lineage>
</organism>
<evidence type="ECO:0000313" key="2">
    <source>
        <dbReference type="EMBL" id="RRT85948.1"/>
    </source>
</evidence>
<sequence>MNLEASKGASEGTTRVDQLSSSVVSRIILGIAPHGAFCGLLFSLSPMLRRQHIGLHAGASWELLLSSLDLVSEAKECLDRDDRMSSTGSVRGKGEVHPELKGVVGEWDLFFGTLIGVA</sequence>
<evidence type="ECO:0000256" key="1">
    <source>
        <dbReference type="SAM" id="Phobius"/>
    </source>
</evidence>
<dbReference type="Proteomes" id="UP000287651">
    <property type="component" value="Unassembled WGS sequence"/>
</dbReference>
<protein>
    <submittedName>
        <fullName evidence="2">Uncharacterized protein</fullName>
    </submittedName>
</protein>
<keyword evidence="1" id="KW-0472">Membrane</keyword>
<name>A0A427BBY4_ENSVE</name>
<dbReference type="EMBL" id="AMZH03000037">
    <property type="protein sequence ID" value="RRT85948.1"/>
    <property type="molecule type" value="Genomic_DNA"/>
</dbReference>
<evidence type="ECO:0000313" key="3">
    <source>
        <dbReference type="Proteomes" id="UP000287651"/>
    </source>
</evidence>
<keyword evidence="1" id="KW-1133">Transmembrane helix</keyword>
<reference evidence="2 3" key="1">
    <citation type="journal article" date="2014" name="Agronomy (Basel)">
        <title>A Draft Genome Sequence for Ensete ventricosum, the Drought-Tolerant Tree Against Hunger.</title>
        <authorList>
            <person name="Harrison J."/>
            <person name="Moore K.A."/>
            <person name="Paszkiewicz K."/>
            <person name="Jones T."/>
            <person name="Grant M."/>
            <person name="Ambacheew D."/>
            <person name="Muzemil S."/>
            <person name="Studholme D.J."/>
        </authorList>
    </citation>
    <scope>NUCLEOTIDE SEQUENCE [LARGE SCALE GENOMIC DNA]</scope>
</reference>
<comment type="caution">
    <text evidence="2">The sequence shown here is derived from an EMBL/GenBank/DDBJ whole genome shotgun (WGS) entry which is preliminary data.</text>
</comment>
<gene>
    <name evidence="2" type="ORF">B296_00002285</name>
</gene>
<feature type="transmembrane region" description="Helical" evidence="1">
    <location>
        <begin position="23"/>
        <end position="44"/>
    </location>
</feature>
<dbReference type="AlphaFoldDB" id="A0A427BBY4"/>
<keyword evidence="1" id="KW-0812">Transmembrane</keyword>